<reference evidence="4" key="1">
    <citation type="submission" date="2020-06" db="EMBL/GenBank/DDBJ databases">
        <title>WGS assembly of Ceratodon purpureus strain R40.</title>
        <authorList>
            <person name="Carey S.B."/>
            <person name="Jenkins J."/>
            <person name="Shu S."/>
            <person name="Lovell J.T."/>
            <person name="Sreedasyam A."/>
            <person name="Maumus F."/>
            <person name="Tiley G.P."/>
            <person name="Fernandez-Pozo N."/>
            <person name="Barry K."/>
            <person name="Chen C."/>
            <person name="Wang M."/>
            <person name="Lipzen A."/>
            <person name="Daum C."/>
            <person name="Saski C.A."/>
            <person name="Payton A.C."/>
            <person name="Mcbreen J.C."/>
            <person name="Conrad R.E."/>
            <person name="Kollar L.M."/>
            <person name="Olsson S."/>
            <person name="Huttunen S."/>
            <person name="Landis J.B."/>
            <person name="Wickett N.J."/>
            <person name="Johnson M.G."/>
            <person name="Rensing S.A."/>
            <person name="Grimwood J."/>
            <person name="Schmutz J."/>
            <person name="Mcdaniel S.F."/>
        </authorList>
    </citation>
    <scope>NUCLEOTIDE SEQUENCE</scope>
    <source>
        <strain evidence="4">R40</strain>
    </source>
</reference>
<keyword evidence="5" id="KW-1185">Reference proteome</keyword>
<dbReference type="PANTHER" id="PTHR13561:SF20">
    <property type="entry name" value="DNA TOPOISOMERASE 2-BINDING PROTEIN 1"/>
    <property type="match status" value="1"/>
</dbReference>
<protein>
    <recommendedName>
        <fullName evidence="3">BRCT domain-containing protein</fullName>
    </recommendedName>
</protein>
<evidence type="ECO:0000313" key="5">
    <source>
        <dbReference type="Proteomes" id="UP000822688"/>
    </source>
</evidence>
<feature type="region of interest" description="Disordered" evidence="2">
    <location>
        <begin position="710"/>
        <end position="755"/>
    </location>
</feature>
<evidence type="ECO:0000313" key="4">
    <source>
        <dbReference type="EMBL" id="KAG0589273.1"/>
    </source>
</evidence>
<dbReference type="GO" id="GO:0006270">
    <property type="term" value="P:DNA replication initiation"/>
    <property type="evidence" value="ECO:0007669"/>
    <property type="project" value="TreeGrafter"/>
</dbReference>
<dbReference type="EMBL" id="CM026421">
    <property type="protein sequence ID" value="KAG0589273.1"/>
    <property type="molecule type" value="Genomic_DNA"/>
</dbReference>
<proteinExistence type="predicted"/>
<feature type="region of interest" description="Disordered" evidence="2">
    <location>
        <begin position="923"/>
        <end position="970"/>
    </location>
</feature>
<feature type="compositionally biased region" description="Basic and acidic residues" evidence="2">
    <location>
        <begin position="929"/>
        <end position="942"/>
    </location>
</feature>
<feature type="compositionally biased region" description="Basic and acidic residues" evidence="2">
    <location>
        <begin position="318"/>
        <end position="330"/>
    </location>
</feature>
<organism evidence="4 5">
    <name type="scientific">Ceratodon purpureus</name>
    <name type="common">Fire moss</name>
    <name type="synonym">Dicranum purpureum</name>
    <dbReference type="NCBI Taxonomy" id="3225"/>
    <lineage>
        <taxon>Eukaryota</taxon>
        <taxon>Viridiplantae</taxon>
        <taxon>Streptophyta</taxon>
        <taxon>Embryophyta</taxon>
        <taxon>Bryophyta</taxon>
        <taxon>Bryophytina</taxon>
        <taxon>Bryopsida</taxon>
        <taxon>Dicranidae</taxon>
        <taxon>Pseudoditrichales</taxon>
        <taxon>Ditrichaceae</taxon>
        <taxon>Ceratodon</taxon>
    </lineage>
</organism>
<dbReference type="PANTHER" id="PTHR13561">
    <property type="entry name" value="DNA REPLICATION REGULATOR DPB11-RELATED"/>
    <property type="match status" value="1"/>
</dbReference>
<dbReference type="FunFam" id="3.40.50.10190:FF:000061">
    <property type="entry name" value="Transcription coactivator"/>
    <property type="match status" value="1"/>
</dbReference>
<dbReference type="CDD" id="cd17718">
    <property type="entry name" value="BRCT_TopBP1_rpt3"/>
    <property type="match status" value="1"/>
</dbReference>
<dbReference type="AlphaFoldDB" id="A0A8T0J3D6"/>
<feature type="compositionally biased region" description="Polar residues" evidence="2">
    <location>
        <begin position="792"/>
        <end position="835"/>
    </location>
</feature>
<dbReference type="Pfam" id="PF12738">
    <property type="entry name" value="PTCB-BRCT"/>
    <property type="match status" value="2"/>
</dbReference>
<dbReference type="Gene3D" id="3.40.50.10190">
    <property type="entry name" value="BRCT domain"/>
    <property type="match status" value="5"/>
</dbReference>
<accession>A0A8T0J3D6</accession>
<dbReference type="GO" id="GO:0007095">
    <property type="term" value="P:mitotic G2 DNA damage checkpoint signaling"/>
    <property type="evidence" value="ECO:0007669"/>
    <property type="project" value="TreeGrafter"/>
</dbReference>
<dbReference type="CDD" id="cd00027">
    <property type="entry name" value="BRCT"/>
    <property type="match status" value="2"/>
</dbReference>
<dbReference type="PROSITE" id="PS50172">
    <property type="entry name" value="BRCT"/>
    <property type="match status" value="6"/>
</dbReference>
<feature type="compositionally biased region" description="Acidic residues" evidence="2">
    <location>
        <begin position="845"/>
        <end position="855"/>
    </location>
</feature>
<name>A0A8T0J3D6_CERPU</name>
<gene>
    <name evidence="4" type="ORF">KC19_1G008800</name>
</gene>
<feature type="domain" description="BRCT" evidence="3">
    <location>
        <begin position="191"/>
        <end position="279"/>
    </location>
</feature>
<dbReference type="CDD" id="cd17731">
    <property type="entry name" value="BRCT_TopBP1_rpt2_like"/>
    <property type="match status" value="1"/>
</dbReference>
<comment type="caution">
    <text evidence="4">The sequence shown here is derived from an EMBL/GenBank/DDBJ whole genome shotgun (WGS) entry which is preliminary data.</text>
</comment>
<evidence type="ECO:0000256" key="2">
    <source>
        <dbReference type="SAM" id="MobiDB-lite"/>
    </source>
</evidence>
<feature type="domain" description="BRCT" evidence="3">
    <location>
        <begin position="595"/>
        <end position="678"/>
    </location>
</feature>
<feature type="compositionally biased region" description="Polar residues" evidence="2">
    <location>
        <begin position="1003"/>
        <end position="1018"/>
    </location>
</feature>
<feature type="region of interest" description="Disordered" evidence="2">
    <location>
        <begin position="299"/>
        <end position="330"/>
    </location>
</feature>
<dbReference type="InterPro" id="IPR036420">
    <property type="entry name" value="BRCT_dom_sf"/>
</dbReference>
<feature type="region of interest" description="Disordered" evidence="2">
    <location>
        <begin position="781"/>
        <end position="858"/>
    </location>
</feature>
<feature type="domain" description="BRCT" evidence="3">
    <location>
        <begin position="13"/>
        <end position="105"/>
    </location>
</feature>
<evidence type="ECO:0000259" key="3">
    <source>
        <dbReference type="PROSITE" id="PS50172"/>
    </source>
</evidence>
<evidence type="ECO:0000256" key="1">
    <source>
        <dbReference type="ARBA" id="ARBA00022737"/>
    </source>
</evidence>
<feature type="domain" description="BRCT" evidence="3">
    <location>
        <begin position="339"/>
        <end position="432"/>
    </location>
</feature>
<dbReference type="InterPro" id="IPR001357">
    <property type="entry name" value="BRCT_dom"/>
</dbReference>
<feature type="domain" description="BRCT" evidence="3">
    <location>
        <begin position="109"/>
        <end position="193"/>
    </location>
</feature>
<feature type="domain" description="BRCT" evidence="3">
    <location>
        <begin position="496"/>
        <end position="582"/>
    </location>
</feature>
<feature type="region of interest" description="Disordered" evidence="2">
    <location>
        <begin position="1001"/>
        <end position="1027"/>
    </location>
</feature>
<keyword evidence="1" id="KW-0677">Repeat</keyword>
<dbReference type="Proteomes" id="UP000822688">
    <property type="component" value="Chromosome 1"/>
</dbReference>
<feature type="compositionally biased region" description="Polar residues" evidence="2">
    <location>
        <begin position="710"/>
        <end position="738"/>
    </location>
</feature>
<dbReference type="InterPro" id="IPR059215">
    <property type="entry name" value="BRCT2_TopBP1-like"/>
</dbReference>
<dbReference type="GO" id="GO:0033314">
    <property type="term" value="P:mitotic DNA replication checkpoint signaling"/>
    <property type="evidence" value="ECO:0007669"/>
    <property type="project" value="TreeGrafter"/>
</dbReference>
<dbReference type="SMART" id="SM00292">
    <property type="entry name" value="BRCT"/>
    <property type="match status" value="5"/>
</dbReference>
<dbReference type="SUPFAM" id="SSF52113">
    <property type="entry name" value="BRCT domain"/>
    <property type="match status" value="5"/>
</dbReference>
<sequence length="1044" mass="115003">MSLVPGMALGRREGGLPFQGLRVYLPRNYVPPERYSALQDALTHQGAEVFLNLNPHSKSNLDYHVLADELKIKDMVEKGCRVVGPECVLRCAREFKRLPDREYTCCLALEGVSVLLTGFIGDEKKELEDLVTSMHGTLLQQTVPDVDFVVAKDVRATKYKWACDMVRKPILISSWLRQCAREHRQIPHDSYRMPPLAGLIICATGIMFEDRYLIQAAAEKNGAAYHSDLTRECSHLIARVPDGPKYVAAINWGLKVVTQDWFWESVKHNMNLDETLFPVVLPTVPDTRIVVGAVKRDVTTAHDQRPSPSPPSNNEVSGSKEKEPDVSGGLDAERRQSIGDAMYLSGCRIFLTGFSVVDMRKLVNLVLAGGGTRHMEMNDTITHVILGSSVPESGMKEIRQLAMWGAVYILEPGWLEECTRQRREVSIDRYRVPQNLLLQSKDQGGRVAGVPQSGRGGLPDLELGASSAKANGTLTRLEDPTPERTGAFGLPGPTPLVNKLFSGLFFGFTNDYPADQRAEVVRRVLEHGGVWEANASSAEYVLAPHGVLPVERTGSTMKYVSKYWISWCIEEGKLLDVQSHTLFRPLSCQIPLADFQGVKFCVSQYSERDRRLLRKLCQVLRVKFTETLNSKVTHLLCKVQAGEKYENAERLGIPCVTADWLHACAAQNTAVPMDPFQPREPTAAEKEAEHTFMTQRPVRAGQLPSHPVDLQTQLSNQSNPGPSQTLTFTSKSTRQTNRAKAPVRRNNRSSATSADYSLSSQALGTHLDPWDASAPFVAEAGSNKVGAKPSEESLSQLRPATGRSSLRPSTRSMQNGDGSVRPNTGERSVAGSSKAQELPVAPELDTSEADHEDEAIVGGSNGVVNVEIAGAVDNSIMDNNGSDDGTANVVDAIEGLLRQTSKVKGVDLVEVMEVHKVLISPETSTLSRRTREETHTHTDSFKKPKLYPNTRSSKVEGDSKSPTLALNEEDGLRFDESQLDSQMVAYDEDHSERQNLMERVRTRTSSMSLASNNSTGARQTDKSAAAWKGDQKLGRLFKAAEANK</sequence>